<dbReference type="InterPro" id="IPR000415">
    <property type="entry name" value="Nitroreductase-like"/>
</dbReference>
<dbReference type="NCBIfam" id="NF047509">
    <property type="entry name" value="Rv3131_FMN_oxido"/>
    <property type="match status" value="1"/>
</dbReference>
<gene>
    <name evidence="1" type="ORF">SAMN05216215_108124</name>
</gene>
<reference evidence="2" key="1">
    <citation type="submission" date="2016-10" db="EMBL/GenBank/DDBJ databases">
        <authorList>
            <person name="Varghese N."/>
            <person name="Submissions S."/>
        </authorList>
    </citation>
    <scope>NUCLEOTIDE SEQUENCE [LARGE SCALE GENOMIC DNA]</scope>
    <source>
        <strain evidence="2">CGMCC 4.3530</strain>
    </source>
</reference>
<dbReference type="PANTHER" id="PTHR23026:SF123">
    <property type="entry name" value="NAD(P)H NITROREDUCTASE RV3131-RELATED"/>
    <property type="match status" value="1"/>
</dbReference>
<protein>
    <recommendedName>
        <fullName evidence="3">Nitroreductase family protein</fullName>
    </recommendedName>
</protein>
<dbReference type="EMBL" id="FNOK01000081">
    <property type="protein sequence ID" value="SDZ48672.1"/>
    <property type="molecule type" value="Genomic_DNA"/>
</dbReference>
<dbReference type="InterPro" id="IPR050627">
    <property type="entry name" value="Nitroreductase/BluB"/>
</dbReference>
<evidence type="ECO:0000313" key="1">
    <source>
        <dbReference type="EMBL" id="SDZ48672.1"/>
    </source>
</evidence>
<proteinExistence type="predicted"/>
<evidence type="ECO:0000313" key="2">
    <source>
        <dbReference type="Proteomes" id="UP000199529"/>
    </source>
</evidence>
<evidence type="ECO:0008006" key="3">
    <source>
        <dbReference type="Google" id="ProtNLM"/>
    </source>
</evidence>
<dbReference type="RefSeq" id="WP_093277952.1">
    <property type="nucleotide sequence ID" value="NZ_FNOK01000081.1"/>
</dbReference>
<sequence>MYEGVDRDVLEAAVALATRAPSLFNVQPWQWQAGANSLHLLLDRSRGLTVTDPAFRELTISCGAALHHAVVALHALGRQVRVHLWPDPAAPDRLAAIDVVGSADPSQAELALAGAAGRRRTDRRQYAPDAVPGRILDDLVLAGEEVGAKVMVAEGDDRYALARAFAKAAALHGAREDYRAELAAWTGLSEGMAAGVSAAAAPRPGAQYGDIVLRDFGRVAIAHEETGSAQNAGCILMVSTSADDTVAHLIAGEAISAVLCTAELEGLAGSPLSEAFEIEQTRNAIRHEVLADAGYPQLALRIGWPTTARGPSPTGRRQVHELLHDLLDDHAD</sequence>
<dbReference type="STRING" id="418495.SAMN05216215_108124"/>
<organism evidence="1 2">
    <name type="scientific">Saccharopolyspora shandongensis</name>
    <dbReference type="NCBI Taxonomy" id="418495"/>
    <lineage>
        <taxon>Bacteria</taxon>
        <taxon>Bacillati</taxon>
        <taxon>Actinomycetota</taxon>
        <taxon>Actinomycetes</taxon>
        <taxon>Pseudonocardiales</taxon>
        <taxon>Pseudonocardiaceae</taxon>
        <taxon>Saccharopolyspora</taxon>
    </lineage>
</organism>
<dbReference type="OrthoDB" id="8156917at2"/>
<dbReference type="Gene3D" id="3.40.109.10">
    <property type="entry name" value="NADH Oxidase"/>
    <property type="match status" value="1"/>
</dbReference>
<dbReference type="GO" id="GO:0016491">
    <property type="term" value="F:oxidoreductase activity"/>
    <property type="evidence" value="ECO:0007669"/>
    <property type="project" value="InterPro"/>
</dbReference>
<accession>A0A1H3TEH9</accession>
<dbReference type="AlphaFoldDB" id="A0A1H3TEH9"/>
<dbReference type="PANTHER" id="PTHR23026">
    <property type="entry name" value="NADPH NITROREDUCTASE"/>
    <property type="match status" value="1"/>
</dbReference>
<dbReference type="SUPFAM" id="SSF55469">
    <property type="entry name" value="FMN-dependent nitroreductase-like"/>
    <property type="match status" value="1"/>
</dbReference>
<dbReference type="Proteomes" id="UP000199529">
    <property type="component" value="Unassembled WGS sequence"/>
</dbReference>
<name>A0A1H3TEH9_9PSEU</name>
<keyword evidence="2" id="KW-1185">Reference proteome</keyword>